<dbReference type="STRING" id="336566.ABB30_04020"/>
<proteinExistence type="predicted"/>
<dbReference type="InterPro" id="IPR016047">
    <property type="entry name" value="M23ase_b-sheet_dom"/>
</dbReference>
<dbReference type="Gene3D" id="6.10.250.3150">
    <property type="match status" value="1"/>
</dbReference>
<reference evidence="5 6" key="1">
    <citation type="submission" date="2015-05" db="EMBL/GenBank/DDBJ databases">
        <title>Genome sequencing and analysis of members of genus Stenotrophomonas.</title>
        <authorList>
            <person name="Patil P.P."/>
            <person name="Midha S."/>
            <person name="Patil P.B."/>
        </authorList>
    </citation>
    <scope>NUCLEOTIDE SEQUENCE [LARGE SCALE GENOMIC DNA]</scope>
    <source>
        <strain evidence="5 6">DSM 24757</strain>
    </source>
</reference>
<organism evidence="5 6">
    <name type="scientific">Stenotrophomonas ginsengisoli</name>
    <dbReference type="NCBI Taxonomy" id="336566"/>
    <lineage>
        <taxon>Bacteria</taxon>
        <taxon>Pseudomonadati</taxon>
        <taxon>Pseudomonadota</taxon>
        <taxon>Gammaproteobacteria</taxon>
        <taxon>Lysobacterales</taxon>
        <taxon>Lysobacteraceae</taxon>
        <taxon>Stenotrophomonas</taxon>
    </lineage>
</organism>
<dbReference type="InterPro" id="IPR050570">
    <property type="entry name" value="Cell_wall_metabolism_enzyme"/>
</dbReference>
<feature type="signal peptide" evidence="3">
    <location>
        <begin position="1"/>
        <end position="36"/>
    </location>
</feature>
<feature type="domain" description="M23ase beta-sheet core" evidence="4">
    <location>
        <begin position="320"/>
        <end position="414"/>
    </location>
</feature>
<feature type="coiled-coil region" evidence="1">
    <location>
        <begin position="36"/>
        <end position="129"/>
    </location>
</feature>
<dbReference type="Pfam" id="PF01551">
    <property type="entry name" value="Peptidase_M23"/>
    <property type="match status" value="1"/>
</dbReference>
<dbReference type="AlphaFoldDB" id="A0A0R0DK26"/>
<dbReference type="InterPro" id="IPR011055">
    <property type="entry name" value="Dup_hybrid_motif"/>
</dbReference>
<feature type="compositionally biased region" description="Low complexity" evidence="2">
    <location>
        <begin position="258"/>
        <end position="268"/>
    </location>
</feature>
<dbReference type="GO" id="GO:0004222">
    <property type="term" value="F:metalloendopeptidase activity"/>
    <property type="evidence" value="ECO:0007669"/>
    <property type="project" value="TreeGrafter"/>
</dbReference>
<evidence type="ECO:0000259" key="4">
    <source>
        <dbReference type="Pfam" id="PF01551"/>
    </source>
</evidence>
<dbReference type="FunFam" id="2.70.70.10:FF:000003">
    <property type="entry name" value="Murein hydrolase activator EnvC"/>
    <property type="match status" value="1"/>
</dbReference>
<keyword evidence="1" id="KW-0175">Coiled coil</keyword>
<dbReference type="PANTHER" id="PTHR21666">
    <property type="entry name" value="PEPTIDASE-RELATED"/>
    <property type="match status" value="1"/>
</dbReference>
<evidence type="ECO:0000256" key="2">
    <source>
        <dbReference type="SAM" id="MobiDB-lite"/>
    </source>
</evidence>
<dbReference type="CDD" id="cd12797">
    <property type="entry name" value="M23_peptidase"/>
    <property type="match status" value="1"/>
</dbReference>
<feature type="chain" id="PRO_5006395889" description="M23ase beta-sheet core domain-containing protein" evidence="3">
    <location>
        <begin position="37"/>
        <end position="420"/>
    </location>
</feature>
<name>A0A0R0DK26_9GAMM</name>
<keyword evidence="6" id="KW-1185">Reference proteome</keyword>
<keyword evidence="3" id="KW-0732">Signal</keyword>
<evidence type="ECO:0000313" key="5">
    <source>
        <dbReference type="EMBL" id="KRG78478.1"/>
    </source>
</evidence>
<protein>
    <recommendedName>
        <fullName evidence="4">M23ase beta-sheet core domain-containing protein</fullName>
    </recommendedName>
</protein>
<dbReference type="SUPFAM" id="SSF51261">
    <property type="entry name" value="Duplicated hybrid motif"/>
    <property type="match status" value="1"/>
</dbReference>
<dbReference type="EMBL" id="LDJM01000010">
    <property type="protein sequence ID" value="KRG78478.1"/>
    <property type="molecule type" value="Genomic_DNA"/>
</dbReference>
<dbReference type="Gene3D" id="2.70.70.10">
    <property type="entry name" value="Glucose Permease (Domain IIA)"/>
    <property type="match status" value="1"/>
</dbReference>
<evidence type="ECO:0000313" key="6">
    <source>
        <dbReference type="Proteomes" id="UP000050956"/>
    </source>
</evidence>
<accession>A0A0R0DK26</accession>
<dbReference type="Proteomes" id="UP000050956">
    <property type="component" value="Unassembled WGS sequence"/>
</dbReference>
<dbReference type="PATRIC" id="fig|336566.3.peg.140"/>
<feature type="region of interest" description="Disordered" evidence="2">
    <location>
        <begin position="258"/>
        <end position="295"/>
    </location>
</feature>
<dbReference type="PANTHER" id="PTHR21666:SF270">
    <property type="entry name" value="MUREIN HYDROLASE ACTIVATOR ENVC"/>
    <property type="match status" value="1"/>
</dbReference>
<evidence type="ECO:0000256" key="3">
    <source>
        <dbReference type="SAM" id="SignalP"/>
    </source>
</evidence>
<evidence type="ECO:0000256" key="1">
    <source>
        <dbReference type="SAM" id="Coils"/>
    </source>
</evidence>
<sequence length="420" mass="45848">MDAVPRLLTPKSLQQRSTALVLLVLAALLAPDHAPAQNAANTERRLQQAREQLRQTAAQRRQTEQSMQAANAQLRQADARVARASRSLADVEHALAVQNAQLTSAQKRRTQLQADIANQRSKLASLLRDSQREGNHSALKLLLSQDQLSDSQRVLAYHRYLQQQRLDTLERINTDLAQVQALEQESAQLRQGLLEKREQQKLLATQLSQERNTHRQAVAAINAEHAQKQSREAALSRDVRSLETVLANLRAQAARAAAAQRAARNANASAGTNSRPRTGQPARGQQAPAAQPGVRVGGGAWPLSGTMVRRFGARQADGRTSTGILIEAAAGAPVTAVADGKVVYSDWMTGYGMILIIDHGNGYMSLYAHNESLLRDNGSQVKRGESVARVGNSGGQGRNALYFELRRNGQPVDPASWLRR</sequence>
<comment type="caution">
    <text evidence="5">The sequence shown here is derived from an EMBL/GenBank/DDBJ whole genome shotgun (WGS) entry which is preliminary data.</text>
</comment>
<feature type="compositionally biased region" description="Low complexity" evidence="2">
    <location>
        <begin position="279"/>
        <end position="293"/>
    </location>
</feature>
<gene>
    <name evidence="5" type="ORF">ABB30_04020</name>
</gene>